<dbReference type="GO" id="GO:0046872">
    <property type="term" value="F:metal ion binding"/>
    <property type="evidence" value="ECO:0007669"/>
    <property type="project" value="UniProtKB-KW"/>
</dbReference>
<keyword evidence="5 10" id="KW-0547">Nucleotide-binding</keyword>
<dbReference type="GO" id="GO:0052856">
    <property type="term" value="F:NAD(P)HX epimerase activity"/>
    <property type="evidence" value="ECO:0007669"/>
    <property type="project" value="UniProtKB-UniRule"/>
</dbReference>
<comment type="caution">
    <text evidence="10">Lacks conserved residue(s) required for the propagation of feature annotation.</text>
</comment>
<dbReference type="Proteomes" id="UP001362899">
    <property type="component" value="Unassembled WGS sequence"/>
</dbReference>
<comment type="catalytic activity">
    <reaction evidence="2 10">
        <text>(6R)-NADPHX = (6S)-NADPHX</text>
        <dbReference type="Rhea" id="RHEA:32227"/>
        <dbReference type="ChEBI" id="CHEBI:64076"/>
        <dbReference type="ChEBI" id="CHEBI:64077"/>
        <dbReference type="EC" id="5.1.99.6"/>
    </reaction>
</comment>
<dbReference type="NCBIfam" id="TIGR00197">
    <property type="entry name" value="yjeF_nterm"/>
    <property type="match status" value="1"/>
</dbReference>
<name>A0AAV5RCS9_STABA</name>
<evidence type="ECO:0000256" key="3">
    <source>
        <dbReference type="ARBA" id="ARBA00012228"/>
    </source>
</evidence>
<dbReference type="PROSITE" id="PS51385">
    <property type="entry name" value="YJEF_N"/>
    <property type="match status" value="1"/>
</dbReference>
<organism evidence="12 13">
    <name type="scientific">Starmerella bacillaris</name>
    <name type="common">Yeast</name>
    <name type="synonym">Candida zemplinina</name>
    <dbReference type="NCBI Taxonomy" id="1247836"/>
    <lineage>
        <taxon>Eukaryota</taxon>
        <taxon>Fungi</taxon>
        <taxon>Dikarya</taxon>
        <taxon>Ascomycota</taxon>
        <taxon>Saccharomycotina</taxon>
        <taxon>Dipodascomycetes</taxon>
        <taxon>Dipodascales</taxon>
        <taxon>Trichomonascaceae</taxon>
        <taxon>Starmerella</taxon>
    </lineage>
</organism>
<dbReference type="InterPro" id="IPR036652">
    <property type="entry name" value="YjeF_N_dom_sf"/>
</dbReference>
<evidence type="ECO:0000259" key="11">
    <source>
        <dbReference type="PROSITE" id="PS51385"/>
    </source>
</evidence>
<evidence type="ECO:0000313" key="13">
    <source>
        <dbReference type="Proteomes" id="UP001362899"/>
    </source>
</evidence>
<dbReference type="AlphaFoldDB" id="A0AAV5RCS9"/>
<dbReference type="Pfam" id="PF03853">
    <property type="entry name" value="YjeF_N"/>
    <property type="match status" value="1"/>
</dbReference>
<comment type="similarity">
    <text evidence="10">Belongs to the NnrE/AIBP family.</text>
</comment>
<dbReference type="PANTHER" id="PTHR13232">
    <property type="entry name" value="NAD(P)H-HYDRATE EPIMERASE"/>
    <property type="match status" value="1"/>
</dbReference>
<dbReference type="Gene3D" id="3.40.50.10260">
    <property type="entry name" value="YjeF N-terminal domain"/>
    <property type="match status" value="1"/>
</dbReference>
<keyword evidence="7 10" id="KW-0630">Potassium</keyword>
<evidence type="ECO:0000256" key="4">
    <source>
        <dbReference type="ARBA" id="ARBA00022723"/>
    </source>
</evidence>
<dbReference type="InterPro" id="IPR032976">
    <property type="entry name" value="YJEFN_prot_NAXE-like"/>
</dbReference>
<feature type="binding site" evidence="10">
    <location>
        <position position="70"/>
    </location>
    <ligand>
        <name>K(+)</name>
        <dbReference type="ChEBI" id="CHEBI:29103"/>
    </ligand>
</feature>
<dbReference type="EMBL" id="BTGC01000001">
    <property type="protein sequence ID" value="GMM49345.1"/>
    <property type="molecule type" value="Genomic_DNA"/>
</dbReference>
<dbReference type="PANTHER" id="PTHR13232:SF10">
    <property type="entry name" value="NAD(P)H-HYDRATE EPIMERASE"/>
    <property type="match status" value="1"/>
</dbReference>
<comment type="catalytic activity">
    <reaction evidence="1 10">
        <text>(6R)-NADHX = (6S)-NADHX</text>
        <dbReference type="Rhea" id="RHEA:32215"/>
        <dbReference type="ChEBI" id="CHEBI:64074"/>
        <dbReference type="ChEBI" id="CHEBI:64075"/>
        <dbReference type="EC" id="5.1.99.6"/>
    </reaction>
</comment>
<keyword evidence="10" id="KW-0496">Mitochondrion</keyword>
<keyword evidence="10" id="KW-0963">Cytoplasm</keyword>
<evidence type="ECO:0000256" key="8">
    <source>
        <dbReference type="ARBA" id="ARBA00023027"/>
    </source>
</evidence>
<evidence type="ECO:0000256" key="1">
    <source>
        <dbReference type="ARBA" id="ARBA00000013"/>
    </source>
</evidence>
<gene>
    <name evidence="12" type="ORF">DASB73_003030</name>
</gene>
<dbReference type="GO" id="GO:0005739">
    <property type="term" value="C:mitochondrion"/>
    <property type="evidence" value="ECO:0007669"/>
    <property type="project" value="UniProtKB-SubCell"/>
</dbReference>
<feature type="domain" description="YjeF N-terminal" evidence="11">
    <location>
        <begin position="18"/>
        <end position="229"/>
    </location>
</feature>
<feature type="binding site" evidence="10">
    <location>
        <position position="171"/>
    </location>
    <ligand>
        <name>(6S)-NADPHX</name>
        <dbReference type="ChEBI" id="CHEBI:64076"/>
    </ligand>
</feature>
<evidence type="ECO:0000256" key="9">
    <source>
        <dbReference type="ARBA" id="ARBA00023235"/>
    </source>
</evidence>
<dbReference type="EC" id="5.1.99.6" evidence="3 10"/>
<protein>
    <recommendedName>
        <fullName evidence="3 10">NAD(P)H-hydrate epimerase</fullName>
        <ecNumber evidence="3 10">5.1.99.6</ecNumber>
    </recommendedName>
    <alternativeName>
        <fullName evidence="10">NAD(P)HX epimerase</fullName>
    </alternativeName>
</protein>
<evidence type="ECO:0000256" key="7">
    <source>
        <dbReference type="ARBA" id="ARBA00022958"/>
    </source>
</evidence>
<accession>A0AAV5RCS9</accession>
<evidence type="ECO:0000256" key="10">
    <source>
        <dbReference type="HAMAP-Rule" id="MF_03159"/>
    </source>
</evidence>
<evidence type="ECO:0000313" key="12">
    <source>
        <dbReference type="EMBL" id="GMM49345.1"/>
    </source>
</evidence>
<evidence type="ECO:0000256" key="5">
    <source>
        <dbReference type="ARBA" id="ARBA00022741"/>
    </source>
</evidence>
<keyword evidence="4 10" id="KW-0479">Metal-binding</keyword>
<evidence type="ECO:0000256" key="2">
    <source>
        <dbReference type="ARBA" id="ARBA00000909"/>
    </source>
</evidence>
<sequence>MAYSTTATKLPRVSAEIAAKIDQELMNEDGFSIDQLMELAGLAVAECVHTTINQSDSNKNVLILAGPGNNGGDGLVAARHLYMLGYKPLVYYPKPSKSTLFDGLQTQLHKLKIPFIPASETDQNSLQKAFNDSIYIVDALFGFSFKPPVRGVFIPAMRMLTDSKKPILAVDIPSSWDVNNGPCSDFSYNPEILISLTAPKKSADHFKGRHFIGGRFISKEFAEKYGFKVPPYVGLSQIWEEK</sequence>
<keyword evidence="6" id="KW-0521">NADP</keyword>
<feature type="binding site" evidence="10">
    <location>
        <position position="138"/>
    </location>
    <ligand>
        <name>K(+)</name>
        <dbReference type="ChEBI" id="CHEBI:29103"/>
    </ligand>
</feature>
<keyword evidence="13" id="KW-1185">Reference proteome</keyword>
<comment type="function">
    <text evidence="10">Catalyzes the epimerization of the S- and R-forms of NAD(P)HX, a damaged form of NAD(P)H that is a result of enzymatic or heat-dependent hydration. This is a prerequisite for the S-specific NAD(P)H-hydrate dehydratase to allow the repair of both epimers of NAD(P)HX.</text>
</comment>
<keyword evidence="8 10" id="KW-0520">NAD</keyword>
<dbReference type="InterPro" id="IPR004443">
    <property type="entry name" value="YjeF_N_dom"/>
</dbReference>
<reference evidence="12 13" key="1">
    <citation type="journal article" date="2023" name="Elife">
        <title>Identification of key yeast species and microbe-microbe interactions impacting larval growth of Drosophila in the wild.</title>
        <authorList>
            <person name="Mure A."/>
            <person name="Sugiura Y."/>
            <person name="Maeda R."/>
            <person name="Honda K."/>
            <person name="Sakurai N."/>
            <person name="Takahashi Y."/>
            <person name="Watada M."/>
            <person name="Katoh T."/>
            <person name="Gotoh A."/>
            <person name="Gotoh Y."/>
            <person name="Taniguchi I."/>
            <person name="Nakamura K."/>
            <person name="Hayashi T."/>
            <person name="Katayama T."/>
            <person name="Uemura T."/>
            <person name="Hattori Y."/>
        </authorList>
    </citation>
    <scope>NUCLEOTIDE SEQUENCE [LARGE SCALE GENOMIC DNA]</scope>
    <source>
        <strain evidence="12 13">SB-73</strain>
    </source>
</reference>
<evidence type="ECO:0000256" key="6">
    <source>
        <dbReference type="ARBA" id="ARBA00022857"/>
    </source>
</evidence>
<comment type="subcellular location">
    <subcellularLocation>
        <location evidence="10">Cytoplasm</location>
    </subcellularLocation>
    <subcellularLocation>
        <location evidence="10">Mitochondrion</location>
    </subcellularLocation>
</comment>
<comment type="caution">
    <text evidence="12">The sequence shown here is derived from an EMBL/GenBank/DDBJ whole genome shotgun (WGS) entry which is preliminary data.</text>
</comment>
<comment type="cofactor">
    <cofactor evidence="10">
        <name>K(+)</name>
        <dbReference type="ChEBI" id="CHEBI:29103"/>
    </cofactor>
    <text evidence="10">Binds 1 potassium ion per subunit.</text>
</comment>
<proteinExistence type="inferred from homology"/>
<dbReference type="HAMAP" id="MF_01966">
    <property type="entry name" value="NADHX_epimerase"/>
    <property type="match status" value="1"/>
</dbReference>
<feature type="binding site" evidence="10">
    <location>
        <position position="174"/>
    </location>
    <ligand>
        <name>K(+)</name>
        <dbReference type="ChEBI" id="CHEBI:29103"/>
    </ligand>
</feature>
<keyword evidence="9 10" id="KW-0413">Isomerase</keyword>
<feature type="binding site" evidence="10">
    <location>
        <begin position="69"/>
        <end position="73"/>
    </location>
    <ligand>
        <name>(6S)-NADPHX</name>
        <dbReference type="ChEBI" id="CHEBI:64076"/>
    </ligand>
</feature>
<dbReference type="SUPFAM" id="SSF64153">
    <property type="entry name" value="YjeF N-terminal domain-like"/>
    <property type="match status" value="1"/>
</dbReference>
<dbReference type="GO" id="GO:0000166">
    <property type="term" value="F:nucleotide binding"/>
    <property type="evidence" value="ECO:0007669"/>
    <property type="project" value="UniProtKB-KW"/>
</dbReference>
<feature type="binding site" evidence="10">
    <location>
        <begin position="142"/>
        <end position="148"/>
    </location>
    <ligand>
        <name>(6S)-NADPHX</name>
        <dbReference type="ChEBI" id="CHEBI:64076"/>
    </ligand>
</feature>